<comment type="similarity">
    <text evidence="5 7">Belongs to the DEAD box helicase family.</text>
</comment>
<feature type="compositionally biased region" description="Polar residues" evidence="8">
    <location>
        <begin position="420"/>
        <end position="432"/>
    </location>
</feature>
<dbReference type="Proteomes" id="UP000218172">
    <property type="component" value="Unassembled WGS sequence"/>
</dbReference>
<reference evidence="13" key="1">
    <citation type="submission" date="2017-08" db="EMBL/GenBank/DDBJ databases">
        <title>A dynamic microbial community with high functional redundancy inhabits the cold, oxic subseafloor aquifer.</title>
        <authorList>
            <person name="Tully B.J."/>
            <person name="Wheat C.G."/>
            <person name="Glazer B.T."/>
            <person name="Huber J.A."/>
        </authorList>
    </citation>
    <scope>NUCLEOTIDE SEQUENCE [LARGE SCALE GENOMIC DNA]</scope>
</reference>
<keyword evidence="4 7" id="KW-0067">ATP-binding</keyword>
<feature type="domain" description="Helicase ATP-binding" evidence="9">
    <location>
        <begin position="33"/>
        <end position="206"/>
    </location>
</feature>
<dbReference type="GO" id="GO:0005524">
    <property type="term" value="F:ATP binding"/>
    <property type="evidence" value="ECO:0007669"/>
    <property type="project" value="UniProtKB-KW"/>
</dbReference>
<dbReference type="EMBL" id="NVQR01000068">
    <property type="protein sequence ID" value="PCH61379.1"/>
    <property type="molecule type" value="Genomic_DNA"/>
</dbReference>
<keyword evidence="2 7" id="KW-0378">Hydrolase</keyword>
<organism evidence="12 13">
    <name type="scientific">SAR86 cluster bacterium</name>
    <dbReference type="NCBI Taxonomy" id="2030880"/>
    <lineage>
        <taxon>Bacteria</taxon>
        <taxon>Pseudomonadati</taxon>
        <taxon>Pseudomonadota</taxon>
        <taxon>Gammaproteobacteria</taxon>
        <taxon>SAR86 cluster</taxon>
    </lineage>
</organism>
<evidence type="ECO:0000256" key="5">
    <source>
        <dbReference type="ARBA" id="ARBA00038437"/>
    </source>
</evidence>
<protein>
    <submittedName>
        <fullName evidence="12">RNA helicase</fullName>
    </submittedName>
</protein>
<dbReference type="CDD" id="cd18787">
    <property type="entry name" value="SF2_C_DEAD"/>
    <property type="match status" value="1"/>
</dbReference>
<dbReference type="SMART" id="SM00487">
    <property type="entry name" value="DEXDc"/>
    <property type="match status" value="1"/>
</dbReference>
<gene>
    <name evidence="12" type="ORF">COC19_04805</name>
</gene>
<dbReference type="GO" id="GO:0016787">
    <property type="term" value="F:hydrolase activity"/>
    <property type="evidence" value="ECO:0007669"/>
    <property type="project" value="UniProtKB-KW"/>
</dbReference>
<accession>A0A2A4MMA8</accession>
<feature type="compositionally biased region" description="Basic residues" evidence="8">
    <location>
        <begin position="402"/>
        <end position="413"/>
    </location>
</feature>
<evidence type="ECO:0000313" key="13">
    <source>
        <dbReference type="Proteomes" id="UP000218172"/>
    </source>
</evidence>
<dbReference type="AlphaFoldDB" id="A0A2A4MMA8"/>
<dbReference type="InterPro" id="IPR044742">
    <property type="entry name" value="DEAD/DEAH_RhlB"/>
</dbReference>
<dbReference type="GO" id="GO:0003724">
    <property type="term" value="F:RNA helicase activity"/>
    <property type="evidence" value="ECO:0007669"/>
    <property type="project" value="InterPro"/>
</dbReference>
<dbReference type="GO" id="GO:0005829">
    <property type="term" value="C:cytosol"/>
    <property type="evidence" value="ECO:0007669"/>
    <property type="project" value="TreeGrafter"/>
</dbReference>
<evidence type="ECO:0000259" key="11">
    <source>
        <dbReference type="PROSITE" id="PS51195"/>
    </source>
</evidence>
<feature type="region of interest" description="Disordered" evidence="8">
    <location>
        <begin position="386"/>
        <end position="459"/>
    </location>
</feature>
<feature type="short sequence motif" description="Q motif" evidence="6">
    <location>
        <begin position="2"/>
        <end position="30"/>
    </location>
</feature>
<sequence length="459" mass="50865">MSSLQDLPLHPSLIRAIDKLGYVQATEVQAKAIPPALEGADLMVSSQTGSGKTAAFLLPLLDRFQRNPAPNTSTRALILLPTRELALQTQKTFEQLAAFTYIKSCVVIGGEAFKHQVASLRKNAEVVIATPGRLVEHIEKGTTDFSDLEILILDEADRMLDLGFADDMQTIASVCNAERQNMLFSATLHHQKIARVQEMFTDPVSIEIDAPRQAHAQITQQRILCDDIKHKEKLVAALITRETAGKVMVFCNTRIQCQQLGNYLKFNKFRVDFIHGEIPQNNRKQIMNRFRSGSIQVLVATDVAARGLDIDSVELVINFTVANAIEDHVHRIGRTGRAGQLGKAITFVSNFEWDQLSKIERFLKQRFENIKVKGLIAHYKGPKKLKASGKIAGTKSKDKSKDKSKRPKNKIPKKNAGGSKASSHSGTRQETSNKAKRTPKSGGFDGFAPIPKQKTPKPE</sequence>
<dbReference type="InterPro" id="IPR027417">
    <property type="entry name" value="P-loop_NTPase"/>
</dbReference>
<dbReference type="SUPFAM" id="SSF52540">
    <property type="entry name" value="P-loop containing nucleoside triphosphate hydrolases"/>
    <property type="match status" value="1"/>
</dbReference>
<dbReference type="InterPro" id="IPR014014">
    <property type="entry name" value="RNA_helicase_DEAD_Q_motif"/>
</dbReference>
<evidence type="ECO:0000256" key="1">
    <source>
        <dbReference type="ARBA" id="ARBA00022741"/>
    </source>
</evidence>
<evidence type="ECO:0000313" key="12">
    <source>
        <dbReference type="EMBL" id="PCH61379.1"/>
    </source>
</evidence>
<evidence type="ECO:0000256" key="3">
    <source>
        <dbReference type="ARBA" id="ARBA00022806"/>
    </source>
</evidence>
<comment type="caution">
    <text evidence="12">The sequence shown here is derived from an EMBL/GenBank/DDBJ whole genome shotgun (WGS) entry which is preliminary data.</text>
</comment>
<evidence type="ECO:0000256" key="4">
    <source>
        <dbReference type="ARBA" id="ARBA00022840"/>
    </source>
</evidence>
<evidence type="ECO:0000256" key="6">
    <source>
        <dbReference type="PROSITE-ProRule" id="PRU00552"/>
    </source>
</evidence>
<evidence type="ECO:0000256" key="8">
    <source>
        <dbReference type="SAM" id="MobiDB-lite"/>
    </source>
</evidence>
<evidence type="ECO:0000256" key="2">
    <source>
        <dbReference type="ARBA" id="ARBA00022801"/>
    </source>
</evidence>
<dbReference type="InterPro" id="IPR050079">
    <property type="entry name" value="DEAD_box_RNA_helicase"/>
</dbReference>
<dbReference type="GO" id="GO:0003676">
    <property type="term" value="F:nucleic acid binding"/>
    <property type="evidence" value="ECO:0007669"/>
    <property type="project" value="InterPro"/>
</dbReference>
<dbReference type="PROSITE" id="PS51194">
    <property type="entry name" value="HELICASE_CTER"/>
    <property type="match status" value="1"/>
</dbReference>
<dbReference type="Pfam" id="PF00271">
    <property type="entry name" value="Helicase_C"/>
    <property type="match status" value="1"/>
</dbReference>
<evidence type="ECO:0000256" key="7">
    <source>
        <dbReference type="RuleBase" id="RU000492"/>
    </source>
</evidence>
<feature type="domain" description="Helicase C-terminal" evidence="10">
    <location>
        <begin position="233"/>
        <end position="378"/>
    </location>
</feature>
<dbReference type="SMART" id="SM00490">
    <property type="entry name" value="HELICc"/>
    <property type="match status" value="1"/>
</dbReference>
<dbReference type="InterPro" id="IPR011545">
    <property type="entry name" value="DEAD/DEAH_box_helicase_dom"/>
</dbReference>
<dbReference type="Pfam" id="PF00270">
    <property type="entry name" value="DEAD"/>
    <property type="match status" value="1"/>
</dbReference>
<evidence type="ECO:0000259" key="10">
    <source>
        <dbReference type="PROSITE" id="PS51194"/>
    </source>
</evidence>
<dbReference type="InterPro" id="IPR000629">
    <property type="entry name" value="RNA-helicase_DEAD-box_CS"/>
</dbReference>
<feature type="domain" description="DEAD-box RNA helicase Q" evidence="11">
    <location>
        <begin position="2"/>
        <end position="30"/>
    </location>
</feature>
<keyword evidence="1 7" id="KW-0547">Nucleotide-binding</keyword>
<dbReference type="Gene3D" id="3.40.50.300">
    <property type="entry name" value="P-loop containing nucleotide triphosphate hydrolases"/>
    <property type="match status" value="2"/>
</dbReference>
<dbReference type="PROSITE" id="PS51192">
    <property type="entry name" value="HELICASE_ATP_BIND_1"/>
    <property type="match status" value="1"/>
</dbReference>
<dbReference type="PROSITE" id="PS00039">
    <property type="entry name" value="DEAD_ATP_HELICASE"/>
    <property type="match status" value="1"/>
</dbReference>
<keyword evidence="3 7" id="KW-0347">Helicase</keyword>
<name>A0A2A4MMA8_9GAMM</name>
<proteinExistence type="inferred from homology"/>
<dbReference type="PROSITE" id="PS51195">
    <property type="entry name" value="Q_MOTIF"/>
    <property type="match status" value="1"/>
</dbReference>
<dbReference type="InterPro" id="IPR014001">
    <property type="entry name" value="Helicase_ATP-bd"/>
</dbReference>
<dbReference type="InterPro" id="IPR001650">
    <property type="entry name" value="Helicase_C-like"/>
</dbReference>
<dbReference type="CDD" id="cd00268">
    <property type="entry name" value="DEADc"/>
    <property type="match status" value="1"/>
</dbReference>
<dbReference type="PANTHER" id="PTHR47959:SF3">
    <property type="entry name" value="ATP-DEPENDENT RNA HELICASE SRMB"/>
    <property type="match status" value="1"/>
</dbReference>
<dbReference type="PANTHER" id="PTHR47959">
    <property type="entry name" value="ATP-DEPENDENT RNA HELICASE RHLE-RELATED"/>
    <property type="match status" value="1"/>
</dbReference>
<evidence type="ECO:0000259" key="9">
    <source>
        <dbReference type="PROSITE" id="PS51192"/>
    </source>
</evidence>